<dbReference type="EMBL" id="CP003190">
    <property type="protein sequence ID" value="AGL84450.1"/>
    <property type="molecule type" value="Genomic_DNA"/>
</dbReference>
<sequence>MPDAPVHRVLWGKCPAQLKPPQGSTRVHMIKGSALGRLFRRGAFAVLFTAFGAASGIGLEHYLDRPDMLKTRQALVIEGPQGDERNYVLPPGTVLYFDRAFAEGHALYHAYFYYHGEPENDRVLLEPKHKGSLTVPTWLYAPGDPAL</sequence>
<proteinExistence type="predicted"/>
<organism evidence="2 3">
    <name type="scientific">Pseudomonas protegens (strain DSM 19095 / LMG 27888 / CFBP 6595 / CHA0)</name>
    <dbReference type="NCBI Taxonomy" id="1124983"/>
    <lineage>
        <taxon>Bacteria</taxon>
        <taxon>Pseudomonadati</taxon>
        <taxon>Pseudomonadota</taxon>
        <taxon>Gammaproteobacteria</taxon>
        <taxon>Pseudomonadales</taxon>
        <taxon>Pseudomonadaceae</taxon>
        <taxon>Pseudomonas</taxon>
    </lineage>
</organism>
<protein>
    <recommendedName>
        <fullName evidence="4">Transmembrane protein</fullName>
    </recommendedName>
</protein>
<feature type="transmembrane region" description="Helical" evidence="1">
    <location>
        <begin position="43"/>
        <end position="63"/>
    </location>
</feature>
<name>A0A2C9ELC0_PSEPH</name>
<gene>
    <name evidence="2" type="ORF">PFLCHA0_c26790</name>
</gene>
<accession>A0A2C9ELC0</accession>
<reference evidence="3" key="1">
    <citation type="journal article" date="2014" name="Genome Announc.">
        <title>Full-genome sequence of the plant growth-promoting bacterium Pseudomonas protegens CHA0.</title>
        <authorList>
            <person name="Jousset A."/>
            <person name="Schuldes J."/>
            <person name="Keel C."/>
            <person name="Maurhofer M."/>
            <person name="Daniel R."/>
            <person name="Scheu S."/>
            <person name="Thuermer A."/>
        </authorList>
    </citation>
    <scope>NUCLEOTIDE SEQUENCE [LARGE SCALE GENOMIC DNA]</scope>
    <source>
        <strain evidence="3">DSM 19095 / LMG 27888 / CFBP 6595 / CHA0</strain>
    </source>
</reference>
<evidence type="ECO:0008006" key="4">
    <source>
        <dbReference type="Google" id="ProtNLM"/>
    </source>
</evidence>
<dbReference type="KEGG" id="pprc:PFLCHA0_c26790"/>
<dbReference type="AlphaFoldDB" id="A0A2C9ELC0"/>
<evidence type="ECO:0000256" key="1">
    <source>
        <dbReference type="SAM" id="Phobius"/>
    </source>
</evidence>
<dbReference type="HOGENOM" id="CLU_148012_0_0_6"/>
<evidence type="ECO:0000313" key="3">
    <source>
        <dbReference type="Proteomes" id="UP000013940"/>
    </source>
</evidence>
<dbReference type="eggNOG" id="ENOG50320GI">
    <property type="taxonomic scope" value="Bacteria"/>
</dbReference>
<keyword evidence="1" id="KW-1133">Transmembrane helix</keyword>
<dbReference type="Proteomes" id="UP000013940">
    <property type="component" value="Chromosome"/>
</dbReference>
<evidence type="ECO:0000313" key="2">
    <source>
        <dbReference type="EMBL" id="AGL84450.1"/>
    </source>
</evidence>
<keyword evidence="1" id="KW-0472">Membrane</keyword>
<keyword evidence="1" id="KW-0812">Transmembrane</keyword>